<evidence type="ECO:0000313" key="1">
    <source>
        <dbReference type="EMBL" id="KAF2638544.1"/>
    </source>
</evidence>
<accession>A0A6A6RX56</accession>
<organism evidence="1 2">
    <name type="scientific">Massarina eburnea CBS 473.64</name>
    <dbReference type="NCBI Taxonomy" id="1395130"/>
    <lineage>
        <taxon>Eukaryota</taxon>
        <taxon>Fungi</taxon>
        <taxon>Dikarya</taxon>
        <taxon>Ascomycota</taxon>
        <taxon>Pezizomycotina</taxon>
        <taxon>Dothideomycetes</taxon>
        <taxon>Pleosporomycetidae</taxon>
        <taxon>Pleosporales</taxon>
        <taxon>Massarineae</taxon>
        <taxon>Massarinaceae</taxon>
        <taxon>Massarina</taxon>
    </lineage>
</organism>
<evidence type="ECO:0000313" key="2">
    <source>
        <dbReference type="Proteomes" id="UP000799753"/>
    </source>
</evidence>
<proteinExistence type="predicted"/>
<sequence length="105" mass="12385">MGACLRRFTDQALNLYVPPSSTPYSPHRSDIIELYIMSRFEHTKLNTNAQSPPEDRLYCHDCRKKFKIKSGRDKCILCSKSLQGKQHEERKRIEAERNTWREGGW</sequence>
<reference evidence="1" key="1">
    <citation type="journal article" date="2020" name="Stud. Mycol.">
        <title>101 Dothideomycetes genomes: a test case for predicting lifestyles and emergence of pathogens.</title>
        <authorList>
            <person name="Haridas S."/>
            <person name="Albert R."/>
            <person name="Binder M."/>
            <person name="Bloem J."/>
            <person name="Labutti K."/>
            <person name="Salamov A."/>
            <person name="Andreopoulos B."/>
            <person name="Baker S."/>
            <person name="Barry K."/>
            <person name="Bills G."/>
            <person name="Bluhm B."/>
            <person name="Cannon C."/>
            <person name="Castanera R."/>
            <person name="Culley D."/>
            <person name="Daum C."/>
            <person name="Ezra D."/>
            <person name="Gonzalez J."/>
            <person name="Henrissat B."/>
            <person name="Kuo A."/>
            <person name="Liang C."/>
            <person name="Lipzen A."/>
            <person name="Lutzoni F."/>
            <person name="Magnuson J."/>
            <person name="Mondo S."/>
            <person name="Nolan M."/>
            <person name="Ohm R."/>
            <person name="Pangilinan J."/>
            <person name="Park H.-J."/>
            <person name="Ramirez L."/>
            <person name="Alfaro M."/>
            <person name="Sun H."/>
            <person name="Tritt A."/>
            <person name="Yoshinaga Y."/>
            <person name="Zwiers L.-H."/>
            <person name="Turgeon B."/>
            <person name="Goodwin S."/>
            <person name="Spatafora J."/>
            <person name="Crous P."/>
            <person name="Grigoriev I."/>
        </authorList>
    </citation>
    <scope>NUCLEOTIDE SEQUENCE</scope>
    <source>
        <strain evidence="1">CBS 473.64</strain>
    </source>
</reference>
<gene>
    <name evidence="1" type="ORF">P280DRAFT_508820</name>
</gene>
<keyword evidence="2" id="KW-1185">Reference proteome</keyword>
<protein>
    <submittedName>
        <fullName evidence="1">Uncharacterized protein</fullName>
    </submittedName>
</protein>
<dbReference type="AlphaFoldDB" id="A0A6A6RX56"/>
<dbReference type="Proteomes" id="UP000799753">
    <property type="component" value="Unassembled WGS sequence"/>
</dbReference>
<name>A0A6A6RX56_9PLEO</name>
<dbReference type="EMBL" id="MU006789">
    <property type="protein sequence ID" value="KAF2638544.1"/>
    <property type="molecule type" value="Genomic_DNA"/>
</dbReference>